<evidence type="ECO:0000256" key="1">
    <source>
        <dbReference type="ARBA" id="ARBA00022588"/>
    </source>
</evidence>
<evidence type="ECO:0000256" key="6">
    <source>
        <dbReference type="PROSITE-ProRule" id="PRU00024"/>
    </source>
</evidence>
<dbReference type="InterPro" id="IPR003877">
    <property type="entry name" value="SPRY_dom"/>
</dbReference>
<dbReference type="InterPro" id="IPR051051">
    <property type="entry name" value="E3_ubiq-ligase_TRIM/RNF"/>
</dbReference>
<evidence type="ECO:0000256" key="7">
    <source>
        <dbReference type="SAM" id="Coils"/>
    </source>
</evidence>
<dbReference type="InterPro" id="IPR001841">
    <property type="entry name" value="Znf_RING"/>
</dbReference>
<gene>
    <name evidence="11" type="primary">LOC115589552</name>
</gene>
<dbReference type="Gene3D" id="2.60.120.920">
    <property type="match status" value="1"/>
</dbReference>
<evidence type="ECO:0000259" key="10">
    <source>
        <dbReference type="PROSITE" id="PS50188"/>
    </source>
</evidence>
<keyword evidence="12" id="KW-1185">Reference proteome</keyword>
<name>A0A671XEN4_SPAAU</name>
<dbReference type="CDD" id="cd19769">
    <property type="entry name" value="Bbox2_TRIM16-like"/>
    <property type="match status" value="1"/>
</dbReference>
<dbReference type="PROSITE" id="PS50119">
    <property type="entry name" value="ZF_BBOX"/>
    <property type="match status" value="1"/>
</dbReference>
<keyword evidence="1" id="KW-0399">Innate immunity</keyword>
<organism evidence="11 12">
    <name type="scientific">Sparus aurata</name>
    <name type="common">Gilthead sea bream</name>
    <dbReference type="NCBI Taxonomy" id="8175"/>
    <lineage>
        <taxon>Eukaryota</taxon>
        <taxon>Metazoa</taxon>
        <taxon>Chordata</taxon>
        <taxon>Craniata</taxon>
        <taxon>Vertebrata</taxon>
        <taxon>Euteleostomi</taxon>
        <taxon>Actinopterygii</taxon>
        <taxon>Neopterygii</taxon>
        <taxon>Teleostei</taxon>
        <taxon>Neoteleostei</taxon>
        <taxon>Acanthomorphata</taxon>
        <taxon>Eupercaria</taxon>
        <taxon>Spariformes</taxon>
        <taxon>Sparidae</taxon>
        <taxon>Sparus</taxon>
    </lineage>
</organism>
<evidence type="ECO:0000256" key="4">
    <source>
        <dbReference type="ARBA" id="ARBA00022833"/>
    </source>
</evidence>
<dbReference type="InterPro" id="IPR013083">
    <property type="entry name" value="Znf_RING/FYVE/PHD"/>
</dbReference>
<keyword evidence="7" id="KW-0175">Coiled coil</keyword>
<dbReference type="GeneTree" id="ENSGT01040000240385"/>
<dbReference type="GO" id="GO:0008270">
    <property type="term" value="F:zinc ion binding"/>
    <property type="evidence" value="ECO:0007669"/>
    <property type="project" value="UniProtKB-KW"/>
</dbReference>
<dbReference type="Gene3D" id="4.10.830.40">
    <property type="match status" value="1"/>
</dbReference>
<dbReference type="Pfam" id="PF00622">
    <property type="entry name" value="SPRY"/>
    <property type="match status" value="1"/>
</dbReference>
<dbReference type="PROSITE" id="PS00518">
    <property type="entry name" value="ZF_RING_1"/>
    <property type="match status" value="1"/>
</dbReference>
<proteinExistence type="predicted"/>
<dbReference type="CDD" id="cd13733">
    <property type="entry name" value="SPRY_PRY_C-I_1"/>
    <property type="match status" value="1"/>
</dbReference>
<evidence type="ECO:0000256" key="5">
    <source>
        <dbReference type="ARBA" id="ARBA00022859"/>
    </source>
</evidence>
<dbReference type="InterPro" id="IPR058030">
    <property type="entry name" value="TRIM8/14/16/25/29/45/65_CC"/>
</dbReference>
<evidence type="ECO:0000313" key="12">
    <source>
        <dbReference type="Proteomes" id="UP000472265"/>
    </source>
</evidence>
<dbReference type="GO" id="GO:0005737">
    <property type="term" value="C:cytoplasm"/>
    <property type="evidence" value="ECO:0007669"/>
    <property type="project" value="UniProtKB-ARBA"/>
</dbReference>
<dbReference type="Pfam" id="PF25600">
    <property type="entry name" value="TRIM_CC"/>
    <property type="match status" value="1"/>
</dbReference>
<dbReference type="OrthoDB" id="6105938at2759"/>
<dbReference type="InterPro" id="IPR006574">
    <property type="entry name" value="PRY"/>
</dbReference>
<dbReference type="SMART" id="SM00589">
    <property type="entry name" value="PRY"/>
    <property type="match status" value="1"/>
</dbReference>
<dbReference type="RefSeq" id="XP_030286367.1">
    <property type="nucleotide sequence ID" value="XM_030430507.1"/>
</dbReference>
<dbReference type="Pfam" id="PF13445">
    <property type="entry name" value="zf-RING_UBOX"/>
    <property type="match status" value="1"/>
</dbReference>
<reference evidence="11" key="1">
    <citation type="submission" date="2021-04" db="EMBL/GenBank/DDBJ databases">
        <authorList>
            <consortium name="Wellcome Sanger Institute Data Sharing"/>
        </authorList>
    </citation>
    <scope>NUCLEOTIDE SEQUENCE [LARGE SCALE GENOMIC DNA]</scope>
</reference>
<dbReference type="OMA" id="RMRQYKE"/>
<feature type="coiled-coil region" evidence="7">
    <location>
        <begin position="258"/>
        <end position="285"/>
    </location>
</feature>
<keyword evidence="3 6" id="KW-0863">Zinc-finger</keyword>
<dbReference type="PRINTS" id="PR01407">
    <property type="entry name" value="BUTYPHLNCDUF"/>
</dbReference>
<dbReference type="SMART" id="SM00184">
    <property type="entry name" value="RING"/>
    <property type="match status" value="1"/>
</dbReference>
<dbReference type="GO" id="GO:0045087">
    <property type="term" value="P:innate immune response"/>
    <property type="evidence" value="ECO:0007669"/>
    <property type="project" value="UniProtKB-KW"/>
</dbReference>
<dbReference type="Gene3D" id="3.30.40.10">
    <property type="entry name" value="Zinc/RING finger domain, C3HC4 (zinc finger)"/>
    <property type="match status" value="1"/>
</dbReference>
<sequence>MSSFNVLASLSGNRFECSICLNFFTDPVTTPCGHNFCKTCLSEHWDRSDLCHCPMCNKRFQVRPEISTNLVIEEISVQIKKRKVEAPERTDLPWRVTCDVCAETKFKALKSCLVCLTSYCEDHLEPHQRVPSLARHKLIDPVENLEERICGKHERILELFCRDEQVCICLLCSETDHKHHQTVPVEEEGARQKENIESTMAKIKIMIENRNEKIKEFADASEMSKTKAQKEIDDGDRLFNALMRRVHEAQTKLKLNIDEKLRKSREKDEAMIDELQEEISVLRRRHCELEELSQSDDHLYLLLTLQSLRTISRAKNWSQIGVYSDLCIQSVRRVMTHLVSTFQAELEILTGKELTRMRRYKESVTFDPDTAGSCLVVTEDGRRLKYDKNASPYSPGLSDLFKRFDGPKIFGTEGFTSGRHYWEVKVGVKNNWDVGVAKESASRSEGAHMKKENGFFAIQKRGADYSAPHKDLHLCPRPRLLGVYLDYNEGRVSFYDVNRKMHIFSFTGENFTEPMFPYFYLFGWMKKPEALVIEWSLEALKQFVGK</sequence>
<dbReference type="InterPro" id="IPR000315">
    <property type="entry name" value="Znf_B-box"/>
</dbReference>
<dbReference type="SMART" id="SM00449">
    <property type="entry name" value="SPRY"/>
    <property type="match status" value="1"/>
</dbReference>
<dbReference type="InterPro" id="IPR043136">
    <property type="entry name" value="B30.2/SPRY_sf"/>
</dbReference>
<dbReference type="Pfam" id="PF00643">
    <property type="entry name" value="zf-B_box"/>
    <property type="match status" value="1"/>
</dbReference>
<evidence type="ECO:0000313" key="11">
    <source>
        <dbReference type="Ensembl" id="ENSSAUP00010049574.1"/>
    </source>
</evidence>
<keyword evidence="5" id="KW-0391">Immunity</keyword>
<accession>A0A671XEN4</accession>
<dbReference type="InterPro" id="IPR001870">
    <property type="entry name" value="B30.2/SPRY"/>
</dbReference>
<dbReference type="InterPro" id="IPR017907">
    <property type="entry name" value="Znf_RING_CS"/>
</dbReference>
<dbReference type="PROSITE" id="PS50089">
    <property type="entry name" value="ZF_RING_2"/>
    <property type="match status" value="1"/>
</dbReference>
<dbReference type="PANTHER" id="PTHR25465:SF32">
    <property type="entry name" value="BLOODTHIRSTY-RELATED GENE FAMILY, MEMBER 16 ISOFORM X1-RELATED"/>
    <property type="match status" value="1"/>
</dbReference>
<dbReference type="SMART" id="SM00336">
    <property type="entry name" value="BBOX"/>
    <property type="match status" value="1"/>
</dbReference>
<reference evidence="11" key="3">
    <citation type="submission" date="2025-09" db="UniProtKB">
        <authorList>
            <consortium name="Ensembl"/>
        </authorList>
    </citation>
    <scope>IDENTIFICATION</scope>
</reference>
<evidence type="ECO:0000259" key="8">
    <source>
        <dbReference type="PROSITE" id="PS50089"/>
    </source>
</evidence>
<feature type="domain" description="B box-type" evidence="9">
    <location>
        <begin position="145"/>
        <end position="185"/>
    </location>
</feature>
<dbReference type="Ensembl" id="ENSSAUT00010052162.1">
    <property type="protein sequence ID" value="ENSSAUP00010049574.1"/>
    <property type="gene ID" value="ENSSAUG00010020691.1"/>
</dbReference>
<feature type="domain" description="RING-type" evidence="8">
    <location>
        <begin position="17"/>
        <end position="57"/>
    </location>
</feature>
<feature type="domain" description="B30.2/SPRY" evidence="10">
    <location>
        <begin position="344"/>
        <end position="540"/>
    </location>
</feature>
<dbReference type="InterPro" id="IPR027370">
    <property type="entry name" value="Znf-RING_euk"/>
</dbReference>
<dbReference type="GeneID" id="115589552"/>
<dbReference type="Pfam" id="PF13765">
    <property type="entry name" value="PRY"/>
    <property type="match status" value="1"/>
</dbReference>
<keyword evidence="2" id="KW-0479">Metal-binding</keyword>
<keyword evidence="4" id="KW-0862">Zinc</keyword>
<evidence type="ECO:0000256" key="3">
    <source>
        <dbReference type="ARBA" id="ARBA00022771"/>
    </source>
</evidence>
<dbReference type="InterPro" id="IPR013320">
    <property type="entry name" value="ConA-like_dom_sf"/>
</dbReference>
<dbReference type="FunFam" id="2.60.120.920:FF:000004">
    <property type="entry name" value="Butyrophilin subfamily 1 member A1"/>
    <property type="match status" value="1"/>
</dbReference>
<protein>
    <submittedName>
        <fullName evidence="11">E3 ubiquitin-protein ligase TRIM41-like</fullName>
    </submittedName>
</protein>
<dbReference type="SUPFAM" id="SSF49899">
    <property type="entry name" value="Concanavalin A-like lectins/glucanases"/>
    <property type="match status" value="1"/>
</dbReference>
<dbReference type="Gene3D" id="3.30.160.60">
    <property type="entry name" value="Classic Zinc Finger"/>
    <property type="match status" value="1"/>
</dbReference>
<reference evidence="11" key="2">
    <citation type="submission" date="2025-08" db="UniProtKB">
        <authorList>
            <consortium name="Ensembl"/>
        </authorList>
    </citation>
    <scope>IDENTIFICATION</scope>
</reference>
<dbReference type="SUPFAM" id="SSF57845">
    <property type="entry name" value="B-box zinc-binding domain"/>
    <property type="match status" value="1"/>
</dbReference>
<dbReference type="InterPro" id="IPR003879">
    <property type="entry name" value="Butyrophylin_SPRY"/>
</dbReference>
<evidence type="ECO:0000259" key="9">
    <source>
        <dbReference type="PROSITE" id="PS50119"/>
    </source>
</evidence>
<dbReference type="PROSITE" id="PS50188">
    <property type="entry name" value="B302_SPRY"/>
    <property type="match status" value="1"/>
</dbReference>
<dbReference type="InParanoid" id="A0A671XEN4"/>
<evidence type="ECO:0000256" key="2">
    <source>
        <dbReference type="ARBA" id="ARBA00022723"/>
    </source>
</evidence>
<dbReference type="AlphaFoldDB" id="A0A671XEN4"/>
<dbReference type="Proteomes" id="UP000472265">
    <property type="component" value="Chromosome 10"/>
</dbReference>
<dbReference type="PANTHER" id="PTHR25465">
    <property type="entry name" value="B-BOX DOMAIN CONTAINING"/>
    <property type="match status" value="1"/>
</dbReference>
<dbReference type="SUPFAM" id="SSF57850">
    <property type="entry name" value="RING/U-box"/>
    <property type="match status" value="1"/>
</dbReference>